<comment type="similarity">
    <text evidence="1">Belongs to the glycosyltransferase 10 family.</text>
</comment>
<reference evidence="5" key="1">
    <citation type="journal article" date="2020" name="Nature">
        <title>Giant virus diversity and host interactions through global metagenomics.</title>
        <authorList>
            <person name="Schulz F."/>
            <person name="Roux S."/>
            <person name="Paez-Espino D."/>
            <person name="Jungbluth S."/>
            <person name="Walsh D.A."/>
            <person name="Denef V.J."/>
            <person name="McMahon K.D."/>
            <person name="Konstantinidis K.T."/>
            <person name="Eloe-Fadrosh E.A."/>
            <person name="Kyrpides N.C."/>
            <person name="Woyke T."/>
        </authorList>
    </citation>
    <scope>NUCLEOTIDE SEQUENCE</scope>
    <source>
        <strain evidence="5">GVMAG-S-3300013014-113</strain>
    </source>
</reference>
<organism evidence="5">
    <name type="scientific">viral metagenome</name>
    <dbReference type="NCBI Taxonomy" id="1070528"/>
    <lineage>
        <taxon>unclassified sequences</taxon>
        <taxon>metagenomes</taxon>
        <taxon>organismal metagenomes</taxon>
    </lineage>
</organism>
<dbReference type="EMBL" id="MN740956">
    <property type="protein sequence ID" value="QHU19844.1"/>
    <property type="molecule type" value="Genomic_DNA"/>
</dbReference>
<dbReference type="PANTHER" id="PTHR11929:SF194">
    <property type="entry name" value="ALPHA-(1,3)-FUCOSYLTRANSFERASE 10"/>
    <property type="match status" value="1"/>
</dbReference>
<dbReference type="AlphaFoldDB" id="A0A6C0KTQ3"/>
<dbReference type="SUPFAM" id="SSF53756">
    <property type="entry name" value="UDP-Glycosyltransferase/glycogen phosphorylase"/>
    <property type="match status" value="1"/>
</dbReference>
<feature type="domain" description="Fucosyltransferase C-terminal" evidence="4">
    <location>
        <begin position="131"/>
        <end position="260"/>
    </location>
</feature>
<sequence>MKIFFNGWFGGFEDKTNPGLHMEFFLNLFEKVYSEKCEIGSIENSIILCEFDMLINSRSLIKAKEWKHSYLFSGESTLKCNKHDYTCVLWGERNNKNVVNVPLFISYIYTNNFVKSLETKKEITTIPAHDVCVIISNPRGIERTTFLNELEKHFRVCYAGNYKNNIGGTLVPQYNTQEYFNFVNRFKFIVSMENSREDTYITEKLINGLLSNIIPVYWGCENVHHYINKERFLNLNNINNTGEIIKKMLALKENSQEWLNMVNANVFPNNENKLERTLENIANDIKCVLNKKCWNHISQICCVSNPKFEPERCNMLKELFKRQNVDECFIKYISPTYKHTITKEIYNNNIKEQQVLRLRNTPMRLGELSLFLNYKANLEYIAKNYKDGMFLVFESDILLGKDINNLNEFLTSIKDKDWDLIHIGMYCDGIWLGHQHSWFPTGYVERVKHIYNNNTNVEDITSSNDKFRLSRKFNTRCTDSFLWKYNSIVKYLNWMNTIETNFGVPMDYYMCNFFEKNIDFKHYWSNDEFFKQASNLGIMPSTVQC</sequence>
<dbReference type="InterPro" id="IPR038577">
    <property type="entry name" value="GT10-like_C_sf"/>
</dbReference>
<name>A0A6C0KTQ3_9ZZZZ</name>
<evidence type="ECO:0000256" key="2">
    <source>
        <dbReference type="ARBA" id="ARBA00022676"/>
    </source>
</evidence>
<evidence type="ECO:0000256" key="1">
    <source>
        <dbReference type="ARBA" id="ARBA00008919"/>
    </source>
</evidence>
<dbReference type="PANTHER" id="PTHR11929">
    <property type="entry name" value="ALPHA- 1,3 -FUCOSYLTRANSFERASE"/>
    <property type="match status" value="1"/>
</dbReference>
<evidence type="ECO:0000313" key="5">
    <source>
        <dbReference type="EMBL" id="QHU19844.1"/>
    </source>
</evidence>
<dbReference type="Pfam" id="PF00852">
    <property type="entry name" value="Glyco_transf_10"/>
    <property type="match status" value="1"/>
</dbReference>
<keyword evidence="2" id="KW-0328">Glycosyltransferase</keyword>
<dbReference type="Gene3D" id="3.40.50.11660">
    <property type="entry name" value="Glycosyl transferase family 10, C-terminal domain"/>
    <property type="match status" value="1"/>
</dbReference>
<evidence type="ECO:0000259" key="4">
    <source>
        <dbReference type="Pfam" id="PF00852"/>
    </source>
</evidence>
<dbReference type="GO" id="GO:0008417">
    <property type="term" value="F:fucosyltransferase activity"/>
    <property type="evidence" value="ECO:0007669"/>
    <property type="project" value="InterPro"/>
</dbReference>
<keyword evidence="3" id="KW-0808">Transferase</keyword>
<dbReference type="InterPro" id="IPR055270">
    <property type="entry name" value="Glyco_tran_10_C"/>
</dbReference>
<dbReference type="InterPro" id="IPR001503">
    <property type="entry name" value="Glyco_trans_10"/>
</dbReference>
<accession>A0A6C0KTQ3</accession>
<evidence type="ECO:0000256" key="3">
    <source>
        <dbReference type="ARBA" id="ARBA00022679"/>
    </source>
</evidence>
<proteinExistence type="inferred from homology"/>
<dbReference type="GO" id="GO:0016020">
    <property type="term" value="C:membrane"/>
    <property type="evidence" value="ECO:0007669"/>
    <property type="project" value="InterPro"/>
</dbReference>
<protein>
    <recommendedName>
        <fullName evidence="4">Fucosyltransferase C-terminal domain-containing protein</fullName>
    </recommendedName>
</protein>